<keyword evidence="4" id="KW-1185">Reference proteome</keyword>
<dbReference type="SUPFAM" id="SSF48452">
    <property type="entry name" value="TPR-like"/>
    <property type="match status" value="1"/>
</dbReference>
<dbReference type="InterPro" id="IPR011990">
    <property type="entry name" value="TPR-like_helical_dom_sf"/>
</dbReference>
<dbReference type="Proteomes" id="UP000673975">
    <property type="component" value="Unassembled WGS sequence"/>
</dbReference>
<feature type="region of interest" description="Disordered" evidence="2">
    <location>
        <begin position="131"/>
        <end position="209"/>
    </location>
</feature>
<feature type="repeat" description="TPR" evidence="1">
    <location>
        <begin position="89"/>
        <end position="122"/>
    </location>
</feature>
<dbReference type="Pfam" id="PF13432">
    <property type="entry name" value="TPR_16"/>
    <property type="match status" value="1"/>
</dbReference>
<evidence type="ECO:0000256" key="2">
    <source>
        <dbReference type="SAM" id="MobiDB-lite"/>
    </source>
</evidence>
<evidence type="ECO:0000256" key="1">
    <source>
        <dbReference type="PROSITE-ProRule" id="PRU00339"/>
    </source>
</evidence>
<gene>
    <name evidence="3" type="ORF">NATSA_12945</name>
</gene>
<dbReference type="EMBL" id="JAFIDN010000011">
    <property type="protein sequence ID" value="MBP3193576.1"/>
    <property type="molecule type" value="Genomic_DNA"/>
</dbReference>
<dbReference type="PANTHER" id="PTHR44809:SF1">
    <property type="entry name" value="PROTEIN O-MANNOSYL-TRANSFERASE TMTC1"/>
    <property type="match status" value="1"/>
</dbReference>
<feature type="compositionally biased region" description="Acidic residues" evidence="2">
    <location>
        <begin position="185"/>
        <end position="202"/>
    </location>
</feature>
<evidence type="ECO:0000313" key="3">
    <source>
        <dbReference type="EMBL" id="MBP3193576.1"/>
    </source>
</evidence>
<keyword evidence="1" id="KW-0802">TPR repeat</keyword>
<dbReference type="PANTHER" id="PTHR44809">
    <property type="match status" value="1"/>
</dbReference>
<sequence length="241" mass="27681">MKFAAIIIPALLLFASVNSDRAREANRAYEAGDYERAERLYRQVLEDNPDAPQILFNLGNALAHQGDAEASKEIFTRYRDLVSDPTELSHAEYNIGYLYGETGQTEEAIRQFRRALELDPADEDAKFNFEVLKRRQQQTPPEDEEDDDQEEDQMEEAPQDAQPPPGADADEQDQDDPQDAAGREEDTDADEQPVEPELEITDEELRHAEDIMNALEQIEKDLIQDFKKRQHEPVDPHVKDW</sequence>
<dbReference type="RefSeq" id="WP_210513030.1">
    <property type="nucleotide sequence ID" value="NZ_JAFIDN010000011.1"/>
</dbReference>
<dbReference type="Pfam" id="PF00515">
    <property type="entry name" value="TPR_1"/>
    <property type="match status" value="1"/>
</dbReference>
<feature type="compositionally biased region" description="Acidic residues" evidence="2">
    <location>
        <begin position="141"/>
        <end position="158"/>
    </location>
</feature>
<reference evidence="3" key="1">
    <citation type="submission" date="2021-02" db="EMBL/GenBank/DDBJ databases">
        <title>Natronogracilivirga saccharolytica gen. nov. sp. nov. a new anaerobic, haloalkiliphilic carbohydrate-fermenting bacterium from soda lake and proposing of Cyclonatronumiaceae fam. nov. in the phylum Balneolaeota.</title>
        <authorList>
            <person name="Zhilina T.N."/>
            <person name="Sorokin D.Y."/>
            <person name="Zavarzina D.G."/>
            <person name="Toshchakov S.V."/>
            <person name="Kublanov I.V."/>
        </authorList>
    </citation>
    <scope>NUCLEOTIDE SEQUENCE</scope>
    <source>
        <strain evidence="3">Z-1702</strain>
    </source>
</reference>
<dbReference type="SMART" id="SM00028">
    <property type="entry name" value="TPR"/>
    <property type="match status" value="2"/>
</dbReference>
<accession>A0A8J7UWE3</accession>
<proteinExistence type="predicted"/>
<dbReference type="AlphaFoldDB" id="A0A8J7UWE3"/>
<dbReference type="PROSITE" id="PS50293">
    <property type="entry name" value="TPR_REGION"/>
    <property type="match status" value="1"/>
</dbReference>
<dbReference type="Gene3D" id="1.25.40.10">
    <property type="entry name" value="Tetratricopeptide repeat domain"/>
    <property type="match status" value="1"/>
</dbReference>
<organism evidence="3 4">
    <name type="scientific">Natronogracilivirga saccharolytica</name>
    <dbReference type="NCBI Taxonomy" id="2812953"/>
    <lineage>
        <taxon>Bacteria</taxon>
        <taxon>Pseudomonadati</taxon>
        <taxon>Balneolota</taxon>
        <taxon>Balneolia</taxon>
        <taxon>Balneolales</taxon>
        <taxon>Cyclonatronaceae</taxon>
        <taxon>Natronogracilivirga</taxon>
    </lineage>
</organism>
<dbReference type="PROSITE" id="PS50005">
    <property type="entry name" value="TPR"/>
    <property type="match status" value="1"/>
</dbReference>
<dbReference type="InterPro" id="IPR019734">
    <property type="entry name" value="TPR_rpt"/>
</dbReference>
<dbReference type="InterPro" id="IPR052943">
    <property type="entry name" value="TMTC_O-mannosyl-trnsfr"/>
</dbReference>
<feature type="compositionally biased region" description="Acidic residues" evidence="2">
    <location>
        <begin position="168"/>
        <end position="178"/>
    </location>
</feature>
<protein>
    <submittedName>
        <fullName evidence="3">Tetratricopeptide repeat protein</fullName>
    </submittedName>
</protein>
<name>A0A8J7UWE3_9BACT</name>
<evidence type="ECO:0000313" key="4">
    <source>
        <dbReference type="Proteomes" id="UP000673975"/>
    </source>
</evidence>
<comment type="caution">
    <text evidence="3">The sequence shown here is derived from an EMBL/GenBank/DDBJ whole genome shotgun (WGS) entry which is preliminary data.</text>
</comment>